<evidence type="ECO:0000259" key="1">
    <source>
        <dbReference type="Pfam" id="PF02698"/>
    </source>
</evidence>
<dbReference type="CDD" id="cd06259">
    <property type="entry name" value="YdcF-like"/>
    <property type="match status" value="1"/>
</dbReference>
<dbReference type="GO" id="GO:0005886">
    <property type="term" value="C:plasma membrane"/>
    <property type="evidence" value="ECO:0007669"/>
    <property type="project" value="TreeGrafter"/>
</dbReference>
<dbReference type="Proteomes" id="UP000078543">
    <property type="component" value="Unassembled WGS sequence"/>
</dbReference>
<dbReference type="PANTHER" id="PTHR30336">
    <property type="entry name" value="INNER MEMBRANE PROTEIN, PROBABLE PERMEASE"/>
    <property type="match status" value="1"/>
</dbReference>
<dbReference type="OrthoDB" id="9809813at2"/>
<accession>A0A178MGP8</accession>
<dbReference type="STRING" id="1437059.A6A05_03220"/>
<dbReference type="InterPro" id="IPR003848">
    <property type="entry name" value="DUF218"/>
</dbReference>
<dbReference type="InterPro" id="IPR014729">
    <property type="entry name" value="Rossmann-like_a/b/a_fold"/>
</dbReference>
<dbReference type="AlphaFoldDB" id="A0A178MGP8"/>
<evidence type="ECO:0000313" key="2">
    <source>
        <dbReference type="EMBL" id="OAN47852.1"/>
    </source>
</evidence>
<name>A0A178MGP8_9PROT</name>
<gene>
    <name evidence="2" type="ORF">A6A05_03220</name>
</gene>
<dbReference type="InterPro" id="IPR051599">
    <property type="entry name" value="Cell_Envelope_Assoc"/>
</dbReference>
<dbReference type="Pfam" id="PF02698">
    <property type="entry name" value="DUF218"/>
    <property type="match status" value="1"/>
</dbReference>
<keyword evidence="3" id="KW-1185">Reference proteome</keyword>
<dbReference type="RefSeq" id="WP_068502984.1">
    <property type="nucleotide sequence ID" value="NZ_LWQU01000163.1"/>
</dbReference>
<organism evidence="2 3">
    <name type="scientific">Magnetospirillum moscoviense</name>
    <dbReference type="NCBI Taxonomy" id="1437059"/>
    <lineage>
        <taxon>Bacteria</taxon>
        <taxon>Pseudomonadati</taxon>
        <taxon>Pseudomonadota</taxon>
        <taxon>Alphaproteobacteria</taxon>
        <taxon>Rhodospirillales</taxon>
        <taxon>Rhodospirillaceae</taxon>
        <taxon>Magnetospirillum</taxon>
    </lineage>
</organism>
<dbReference type="PANTHER" id="PTHR30336:SF20">
    <property type="entry name" value="DUF218 DOMAIN-CONTAINING PROTEIN"/>
    <property type="match status" value="1"/>
</dbReference>
<proteinExistence type="predicted"/>
<reference evidence="2 3" key="1">
    <citation type="submission" date="2016-04" db="EMBL/GenBank/DDBJ databases">
        <title>Draft genome sequence of freshwater magnetotactic bacteria Magnetospirillum marisnigri SP-1 and Magnetospirillum moscoviense BB-1.</title>
        <authorList>
            <person name="Koziaeva V."/>
            <person name="Dziuba M.V."/>
            <person name="Ivanov T.M."/>
            <person name="Kuznetsov B."/>
            <person name="Grouzdev D.S."/>
        </authorList>
    </citation>
    <scope>NUCLEOTIDE SEQUENCE [LARGE SCALE GENOMIC DNA]</scope>
    <source>
        <strain evidence="2 3">BB-1</strain>
    </source>
</reference>
<sequence length="167" mass="18024">MNAPIAVEFDVAIVLGAKVLPDGRPSPALARRVAHAVALARADLVGHLLMSGGPVSHPVPEAHVMRDLALAAGIAPTRVHVEDRSHNTIDNARLSAPIIAAQGWGRVLVVTDSFHLPRARYIFRRSGLTVAGFPARPDRLGAEWWLAHGREVFAFLKTIYRLEIAGT</sequence>
<comment type="caution">
    <text evidence="2">The sequence shown here is derived from an EMBL/GenBank/DDBJ whole genome shotgun (WGS) entry which is preliminary data.</text>
</comment>
<feature type="domain" description="DUF218" evidence="1">
    <location>
        <begin position="10"/>
        <end position="144"/>
    </location>
</feature>
<protein>
    <recommendedName>
        <fullName evidence="1">DUF218 domain-containing protein</fullName>
    </recommendedName>
</protein>
<evidence type="ECO:0000313" key="3">
    <source>
        <dbReference type="Proteomes" id="UP000078543"/>
    </source>
</evidence>
<dbReference type="Gene3D" id="3.40.50.620">
    <property type="entry name" value="HUPs"/>
    <property type="match status" value="1"/>
</dbReference>
<dbReference type="EMBL" id="LWQU01000163">
    <property type="protein sequence ID" value="OAN47852.1"/>
    <property type="molecule type" value="Genomic_DNA"/>
</dbReference>